<proteinExistence type="predicted"/>
<dbReference type="RefSeq" id="WP_083155548.1">
    <property type="nucleotide sequence ID" value="NZ_AP022560.1"/>
</dbReference>
<name>A0AAD1M6V0_9MYCO</name>
<keyword evidence="3" id="KW-1185">Reference proteome</keyword>
<feature type="compositionally biased region" description="Basic and acidic residues" evidence="1">
    <location>
        <begin position="8"/>
        <end position="19"/>
    </location>
</feature>
<dbReference type="Proteomes" id="UP000466681">
    <property type="component" value="Chromosome"/>
</dbReference>
<protein>
    <submittedName>
        <fullName evidence="2">Portal protein</fullName>
    </submittedName>
</protein>
<dbReference type="NCBIfam" id="TIGR01537">
    <property type="entry name" value="portal_HK97"/>
    <property type="match status" value="1"/>
</dbReference>
<dbReference type="Gene3D" id="3.30.1120.70">
    <property type="match status" value="1"/>
</dbReference>
<evidence type="ECO:0000313" key="2">
    <source>
        <dbReference type="EMBL" id="BBX01860.1"/>
    </source>
</evidence>
<dbReference type="KEGG" id="mmor:MMOR_27960"/>
<dbReference type="InterPro" id="IPR006944">
    <property type="entry name" value="Phage/GTA_portal"/>
</dbReference>
<dbReference type="AlphaFoldDB" id="A0AAD1M6V0"/>
<sequence>MSFLTRAFRRDPPPSEPETRNWSIADPQLVTLFGGAPSLSGVSVNDRTAMGLSAVYRCVSLISGSIASLPLRTVVTDANGITQRTTSWLDDPAGPDGVTGFEWVEYLMVSLLLWGNAYFLKIVGAAGQLLGLQPIPPQSVGVEVKNGRKLYRVQLDTGQSRELTDRDIVHIPGISLDGVVGVSPLAIAKNSLGAAIAQERSATRLFANGLLSSAIVTPEDTLTEDESAEVKDALSRKAAGEGHAGEITVINRKLKVTPWSIDPEAAQFLESRAFSVDEVSRWFGIPPHLLGQTEKQTSFGAGLSEQNRGYAKYTLEPWTRRIEARLTRLLGPNRKAEFDFRSLISPDPETEIRLLIEQTGKQAILTVDEARAILNRAPLPKTQPQEQEPANV</sequence>
<gene>
    <name evidence="2" type="ORF">MMOR_27960</name>
</gene>
<feature type="region of interest" description="Disordered" evidence="1">
    <location>
        <begin position="1"/>
        <end position="21"/>
    </location>
</feature>
<dbReference type="InterPro" id="IPR006427">
    <property type="entry name" value="Portal_HK97"/>
</dbReference>
<dbReference type="Pfam" id="PF04860">
    <property type="entry name" value="Phage_portal"/>
    <property type="match status" value="1"/>
</dbReference>
<evidence type="ECO:0000256" key="1">
    <source>
        <dbReference type="SAM" id="MobiDB-lite"/>
    </source>
</evidence>
<evidence type="ECO:0000313" key="3">
    <source>
        <dbReference type="Proteomes" id="UP000466681"/>
    </source>
</evidence>
<organism evidence="2 3">
    <name type="scientific">Mycolicibacterium moriokaense</name>
    <dbReference type="NCBI Taxonomy" id="39691"/>
    <lineage>
        <taxon>Bacteria</taxon>
        <taxon>Bacillati</taxon>
        <taxon>Actinomycetota</taxon>
        <taxon>Actinomycetes</taxon>
        <taxon>Mycobacteriales</taxon>
        <taxon>Mycobacteriaceae</taxon>
        <taxon>Mycolicibacterium</taxon>
    </lineage>
</organism>
<accession>A0AAD1M6V0</accession>
<dbReference type="Gene3D" id="1.20.1270.210">
    <property type="match status" value="1"/>
</dbReference>
<dbReference type="EMBL" id="AP022560">
    <property type="protein sequence ID" value="BBX01860.1"/>
    <property type="molecule type" value="Genomic_DNA"/>
</dbReference>
<dbReference type="Gene3D" id="3.40.140.120">
    <property type="match status" value="1"/>
</dbReference>
<reference evidence="2 3" key="1">
    <citation type="journal article" date="2019" name="Emerg. Microbes Infect.">
        <title>Comprehensive subspecies identification of 175 nontuberculous mycobacteria species based on 7547 genomic profiles.</title>
        <authorList>
            <person name="Matsumoto Y."/>
            <person name="Kinjo T."/>
            <person name="Motooka D."/>
            <person name="Nabeya D."/>
            <person name="Jung N."/>
            <person name="Uechi K."/>
            <person name="Horii T."/>
            <person name="Iida T."/>
            <person name="Fujita J."/>
            <person name="Nakamura S."/>
        </authorList>
    </citation>
    <scope>NUCLEOTIDE SEQUENCE [LARGE SCALE GENOMIC DNA]</scope>
    <source>
        <strain evidence="2 3">JCM 6375</strain>
    </source>
</reference>